<dbReference type="PANTHER" id="PTHR43877">
    <property type="entry name" value="AMINOALKYLPHOSPHONATE N-ACETYLTRANSFERASE-RELATED-RELATED"/>
    <property type="match status" value="1"/>
</dbReference>
<reference evidence="5" key="1">
    <citation type="submission" date="2016-10" db="EMBL/GenBank/DDBJ databases">
        <authorList>
            <person name="Varghese N."/>
            <person name="Submissions S."/>
        </authorList>
    </citation>
    <scope>NUCLEOTIDE SEQUENCE [LARGE SCALE GENOMIC DNA]</scope>
    <source>
        <strain evidence="5">CGMCC 1.7715</strain>
    </source>
</reference>
<dbReference type="InterPro" id="IPR016181">
    <property type="entry name" value="Acyl_CoA_acyltransferase"/>
</dbReference>
<evidence type="ECO:0000313" key="5">
    <source>
        <dbReference type="Proteomes" id="UP000199331"/>
    </source>
</evidence>
<sequence length="169" mass="18417">MTSIIEASLADAAEIKLLIESAYRGDSARQGWNHEADLLDDERTSLEEIERLIKDEKVSFQVARGDAGAPTGCVAVTQLDATCGYLGMLCVAPTMQSGGLGGMLLEAAELAALKRGIETLEMTVITQRSSLISWYERRGYERTGETRPFPVPRDPPLEFAVLAKRLANT</sequence>
<dbReference type="Gene3D" id="3.40.630.30">
    <property type="match status" value="1"/>
</dbReference>
<evidence type="ECO:0000256" key="2">
    <source>
        <dbReference type="ARBA" id="ARBA00023315"/>
    </source>
</evidence>
<dbReference type="PANTHER" id="PTHR43877:SF2">
    <property type="entry name" value="AMINOALKYLPHOSPHONATE N-ACETYLTRANSFERASE-RELATED"/>
    <property type="match status" value="1"/>
</dbReference>
<dbReference type="Proteomes" id="UP000199331">
    <property type="component" value="Unassembled WGS sequence"/>
</dbReference>
<protein>
    <submittedName>
        <fullName evidence="4">N-acetylglutamate synthase, GNAT family</fullName>
    </submittedName>
</protein>
<accession>A0A1I5MXR2</accession>
<feature type="domain" description="N-acetyltransferase" evidence="3">
    <location>
        <begin position="2"/>
        <end position="168"/>
    </location>
</feature>
<gene>
    <name evidence="4" type="ORF">SAMN04488060_1641</name>
</gene>
<evidence type="ECO:0000313" key="4">
    <source>
        <dbReference type="EMBL" id="SFP14298.1"/>
    </source>
</evidence>
<keyword evidence="2" id="KW-0012">Acyltransferase</keyword>
<dbReference type="STRING" id="604088.SAMN04488060_1641"/>
<keyword evidence="1" id="KW-0808">Transferase</keyword>
<dbReference type="Pfam" id="PF00583">
    <property type="entry name" value="Acetyltransf_1"/>
    <property type="match status" value="1"/>
</dbReference>
<dbReference type="InterPro" id="IPR000182">
    <property type="entry name" value="GNAT_dom"/>
</dbReference>
<dbReference type="SUPFAM" id="SSF55729">
    <property type="entry name" value="Acyl-CoA N-acyltransferases (Nat)"/>
    <property type="match status" value="1"/>
</dbReference>
<dbReference type="GO" id="GO:0016747">
    <property type="term" value="F:acyltransferase activity, transferring groups other than amino-acyl groups"/>
    <property type="evidence" value="ECO:0007669"/>
    <property type="project" value="InterPro"/>
</dbReference>
<dbReference type="InterPro" id="IPR050832">
    <property type="entry name" value="Bact_Acetyltransf"/>
</dbReference>
<keyword evidence="5" id="KW-1185">Reference proteome</keyword>
<organism evidence="4 5">
    <name type="scientific">Qipengyuania nanhaisediminis</name>
    <dbReference type="NCBI Taxonomy" id="604088"/>
    <lineage>
        <taxon>Bacteria</taxon>
        <taxon>Pseudomonadati</taxon>
        <taxon>Pseudomonadota</taxon>
        <taxon>Alphaproteobacteria</taxon>
        <taxon>Sphingomonadales</taxon>
        <taxon>Erythrobacteraceae</taxon>
        <taxon>Qipengyuania</taxon>
    </lineage>
</organism>
<proteinExistence type="predicted"/>
<dbReference type="EMBL" id="FOWZ01000002">
    <property type="protein sequence ID" value="SFP14298.1"/>
    <property type="molecule type" value="Genomic_DNA"/>
</dbReference>
<dbReference type="OrthoDB" id="119501at2"/>
<evidence type="ECO:0000259" key="3">
    <source>
        <dbReference type="PROSITE" id="PS51186"/>
    </source>
</evidence>
<evidence type="ECO:0000256" key="1">
    <source>
        <dbReference type="ARBA" id="ARBA00022679"/>
    </source>
</evidence>
<name>A0A1I5MXR2_9SPHN</name>
<dbReference type="AlphaFoldDB" id="A0A1I5MXR2"/>
<dbReference type="PROSITE" id="PS51186">
    <property type="entry name" value="GNAT"/>
    <property type="match status" value="1"/>
</dbReference>
<dbReference type="RefSeq" id="WP_090479789.1">
    <property type="nucleotide sequence ID" value="NZ_FOWZ01000002.1"/>
</dbReference>